<sequence length="287" mass="33302">MAVTIHYGVKGLILTAQGEAFKDKIMTTEGLNGTDHQMEKREDGSLHYMDRMWVPLVGGVRTKIIDEAHKTSKCLTCVKVKAENQRPSGLLQQLEIPKWKWEKIAMDFITKLPRSSSGHDAEIRDSRLIGPELMQETTDKVVVIRDRLKAARDCVVGFRKKGKLALRFVRLLEILERIGPVAYRLRLPEELSSVHDTFYVSNLKKCLADEKLHVLLDEIKVDKTLRFVEEPLEIMDREVKTLKRSKIAIMKVRWNSKRRPYFTWEREDHMKAMYPQLFENANVKTNG</sequence>
<dbReference type="PANTHER" id="PTHR46148:SF59">
    <property type="entry name" value="NUCLEOTIDYLTRANSFERASE, RIBONUCLEASE H"/>
    <property type="match status" value="1"/>
</dbReference>
<dbReference type="PANTHER" id="PTHR46148">
    <property type="entry name" value="CHROMO DOMAIN-CONTAINING PROTEIN"/>
    <property type="match status" value="1"/>
</dbReference>
<dbReference type="Pfam" id="PF24626">
    <property type="entry name" value="SH3_Tf2-1"/>
    <property type="match status" value="1"/>
</dbReference>
<keyword evidence="2" id="KW-0548">Nucleotidyltransferase</keyword>
<evidence type="ECO:0000313" key="2">
    <source>
        <dbReference type="EMBL" id="GFA79003.1"/>
    </source>
</evidence>
<evidence type="ECO:0000259" key="1">
    <source>
        <dbReference type="Pfam" id="PF24626"/>
    </source>
</evidence>
<dbReference type="InterPro" id="IPR056924">
    <property type="entry name" value="SH3_Tf2-1"/>
</dbReference>
<reference evidence="2" key="1">
    <citation type="journal article" date="2019" name="Sci. Rep.">
        <title>Draft genome of Tanacetum cinerariifolium, the natural source of mosquito coil.</title>
        <authorList>
            <person name="Yamashiro T."/>
            <person name="Shiraishi A."/>
            <person name="Satake H."/>
            <person name="Nakayama K."/>
        </authorList>
    </citation>
    <scope>NUCLEOTIDE SEQUENCE</scope>
</reference>
<dbReference type="AlphaFoldDB" id="A0A699K9I4"/>
<protein>
    <submittedName>
        <fullName evidence="2">Putative reverse transcriptase domain-containing protein</fullName>
    </submittedName>
</protein>
<comment type="caution">
    <text evidence="2">The sequence shown here is derived from an EMBL/GenBank/DDBJ whole genome shotgun (WGS) entry which is preliminary data.</text>
</comment>
<name>A0A699K9I4_TANCI</name>
<keyword evidence="2" id="KW-0808">Transferase</keyword>
<accession>A0A699K9I4</accession>
<gene>
    <name evidence="2" type="ORF">Tci_650975</name>
</gene>
<keyword evidence="2" id="KW-0695">RNA-directed DNA polymerase</keyword>
<dbReference type="EMBL" id="BKCJ010488346">
    <property type="protein sequence ID" value="GFA79003.1"/>
    <property type="molecule type" value="Genomic_DNA"/>
</dbReference>
<feature type="domain" description="Tf2-1-like SH3-like" evidence="1">
    <location>
        <begin position="152"/>
        <end position="206"/>
    </location>
</feature>
<organism evidence="2">
    <name type="scientific">Tanacetum cinerariifolium</name>
    <name type="common">Dalmatian daisy</name>
    <name type="synonym">Chrysanthemum cinerariifolium</name>
    <dbReference type="NCBI Taxonomy" id="118510"/>
    <lineage>
        <taxon>Eukaryota</taxon>
        <taxon>Viridiplantae</taxon>
        <taxon>Streptophyta</taxon>
        <taxon>Embryophyta</taxon>
        <taxon>Tracheophyta</taxon>
        <taxon>Spermatophyta</taxon>
        <taxon>Magnoliopsida</taxon>
        <taxon>eudicotyledons</taxon>
        <taxon>Gunneridae</taxon>
        <taxon>Pentapetalae</taxon>
        <taxon>asterids</taxon>
        <taxon>campanulids</taxon>
        <taxon>Asterales</taxon>
        <taxon>Asteraceae</taxon>
        <taxon>Asteroideae</taxon>
        <taxon>Anthemideae</taxon>
        <taxon>Anthemidinae</taxon>
        <taxon>Tanacetum</taxon>
    </lineage>
</organism>
<dbReference type="GO" id="GO:0003964">
    <property type="term" value="F:RNA-directed DNA polymerase activity"/>
    <property type="evidence" value="ECO:0007669"/>
    <property type="project" value="UniProtKB-KW"/>
</dbReference>
<proteinExistence type="predicted"/>